<organism evidence="2">
    <name type="scientific">marine sediment metagenome</name>
    <dbReference type="NCBI Taxonomy" id="412755"/>
    <lineage>
        <taxon>unclassified sequences</taxon>
        <taxon>metagenomes</taxon>
        <taxon>ecological metagenomes</taxon>
    </lineage>
</organism>
<comment type="caution">
    <text evidence="2">The sequence shown here is derived from an EMBL/GenBank/DDBJ whole genome shotgun (WGS) entry which is preliminary data.</text>
</comment>
<dbReference type="GO" id="GO:0050661">
    <property type="term" value="F:NADP binding"/>
    <property type="evidence" value="ECO:0007669"/>
    <property type="project" value="InterPro"/>
</dbReference>
<protein>
    <recommendedName>
        <fullName evidence="1">Aspartate/homoserine dehydrogenase NAD-binding domain-containing protein</fullName>
    </recommendedName>
</protein>
<name>X1QLZ1_9ZZZZ</name>
<dbReference type="InterPro" id="IPR005106">
    <property type="entry name" value="Asp/hSer_DH_NAD-bd"/>
</dbReference>
<dbReference type="Pfam" id="PF03447">
    <property type="entry name" value="NAD_binding_3"/>
    <property type="match status" value="1"/>
</dbReference>
<reference evidence="2" key="1">
    <citation type="journal article" date="2014" name="Front. Microbiol.">
        <title>High frequency of phylogenetically diverse reductive dehalogenase-homologous genes in deep subseafloor sedimentary metagenomes.</title>
        <authorList>
            <person name="Kawai M."/>
            <person name="Futagami T."/>
            <person name="Toyoda A."/>
            <person name="Takaki Y."/>
            <person name="Nishi S."/>
            <person name="Hori S."/>
            <person name="Arai W."/>
            <person name="Tsubouchi T."/>
            <person name="Morono Y."/>
            <person name="Uchiyama I."/>
            <person name="Ito T."/>
            <person name="Fujiyama A."/>
            <person name="Inagaki F."/>
            <person name="Takami H."/>
        </authorList>
    </citation>
    <scope>NUCLEOTIDE SEQUENCE</scope>
    <source>
        <strain evidence="2">Expedition CK06-06</strain>
    </source>
</reference>
<dbReference type="SUPFAM" id="SSF51735">
    <property type="entry name" value="NAD(P)-binding Rossmann-fold domains"/>
    <property type="match status" value="1"/>
</dbReference>
<feature type="non-terminal residue" evidence="2">
    <location>
        <position position="133"/>
    </location>
</feature>
<dbReference type="PANTHER" id="PTHR37850">
    <property type="entry name" value="STRU PROTEIN"/>
    <property type="match status" value="1"/>
</dbReference>
<evidence type="ECO:0000259" key="1">
    <source>
        <dbReference type="Pfam" id="PF03447"/>
    </source>
</evidence>
<dbReference type="EMBL" id="BARV01036249">
    <property type="protein sequence ID" value="GAI51980.1"/>
    <property type="molecule type" value="Genomic_DNA"/>
</dbReference>
<accession>X1QLZ1</accession>
<dbReference type="PANTHER" id="PTHR37850:SF3">
    <property type="entry name" value="BLR7815 PROTEIN"/>
    <property type="match status" value="1"/>
</dbReference>
<dbReference type="Gene3D" id="3.40.50.720">
    <property type="entry name" value="NAD(P)-binding Rossmann-like Domain"/>
    <property type="match status" value="1"/>
</dbReference>
<gene>
    <name evidence="2" type="ORF">S06H3_56362</name>
</gene>
<sequence length="133" mass="14513">MYEIDSKLDELEKRGNPIKVGLIGAGQMGSEIITQLEKVKGIRIVSVVDISLEKALAGYKYLKKDVEIVKTNNQKEAEKAICSGKKIASTNYKLATSLSQIEVVIEATGSIEMGAFIALDAINNKKHIIMMSV</sequence>
<dbReference type="GO" id="GO:0016491">
    <property type="term" value="F:oxidoreductase activity"/>
    <property type="evidence" value="ECO:0007669"/>
    <property type="project" value="InterPro"/>
</dbReference>
<feature type="domain" description="Aspartate/homoserine dehydrogenase NAD-binding" evidence="1">
    <location>
        <begin position="24"/>
        <end position="133"/>
    </location>
</feature>
<evidence type="ECO:0000313" key="2">
    <source>
        <dbReference type="EMBL" id="GAI51980.1"/>
    </source>
</evidence>
<proteinExistence type="predicted"/>
<dbReference type="InterPro" id="IPR036291">
    <property type="entry name" value="NAD(P)-bd_dom_sf"/>
</dbReference>
<dbReference type="AlphaFoldDB" id="X1QLZ1"/>